<accession>A0AAP5I4A9</accession>
<proteinExistence type="predicted"/>
<protein>
    <submittedName>
        <fullName evidence="1">Uncharacterized protein</fullName>
    </submittedName>
</protein>
<sequence length="62" mass="7017">MTRRELRYQTPRSLINLAVDISQGCYRRCPPYIPPLIPSTEFSGGRGRELVNISNYVSGMAD</sequence>
<reference evidence="2" key="1">
    <citation type="journal article" date="2021" name="Science">
        <title>Hunting the eagle killer: A cyanobacterial neurotoxin causes vacuolar myelinopathy.</title>
        <authorList>
            <person name="Breinlinger S."/>
            <person name="Phillips T.J."/>
            <person name="Haram B.N."/>
            <person name="Mares J."/>
            <person name="Martinez Yerena J.A."/>
            <person name="Hrouzek P."/>
            <person name="Sobotka R."/>
            <person name="Henderson W.M."/>
            <person name="Schmieder P."/>
            <person name="Williams S.M."/>
            <person name="Lauderdale J.D."/>
            <person name="Wilde H.D."/>
            <person name="Gerrin W."/>
            <person name="Kust A."/>
            <person name="Washington J.W."/>
            <person name="Wagner C."/>
            <person name="Geier B."/>
            <person name="Liebeke M."/>
            <person name="Enke H."/>
            <person name="Niedermeyer T.H.J."/>
            <person name="Wilde S.B."/>
        </authorList>
    </citation>
    <scope>NUCLEOTIDE SEQUENCE [LARGE SCALE GENOMIC DNA]</scope>
    <source>
        <strain evidence="2">Thurmond2011</strain>
    </source>
</reference>
<dbReference type="Proteomes" id="UP000667802">
    <property type="component" value="Unassembled WGS sequence"/>
</dbReference>
<evidence type="ECO:0000313" key="1">
    <source>
        <dbReference type="EMBL" id="MDR9894415.1"/>
    </source>
</evidence>
<dbReference type="EMBL" id="JAALHA020000002">
    <property type="protein sequence ID" value="MDR9894415.1"/>
    <property type="molecule type" value="Genomic_DNA"/>
</dbReference>
<comment type="caution">
    <text evidence="1">The sequence shown here is derived from an EMBL/GenBank/DDBJ whole genome shotgun (WGS) entry which is preliminary data.</text>
</comment>
<keyword evidence="2" id="KW-1185">Reference proteome</keyword>
<name>A0AAP5I4A9_9CYAN</name>
<gene>
    <name evidence="1" type="ORF">G7B40_007495</name>
</gene>
<dbReference type="AlphaFoldDB" id="A0AAP5I4A9"/>
<organism evidence="1 2">
    <name type="scientific">Aetokthonos hydrillicola Thurmond2011</name>
    <dbReference type="NCBI Taxonomy" id="2712845"/>
    <lineage>
        <taxon>Bacteria</taxon>
        <taxon>Bacillati</taxon>
        <taxon>Cyanobacteriota</taxon>
        <taxon>Cyanophyceae</taxon>
        <taxon>Nostocales</taxon>
        <taxon>Hapalosiphonaceae</taxon>
        <taxon>Aetokthonos</taxon>
    </lineage>
</organism>
<evidence type="ECO:0000313" key="2">
    <source>
        <dbReference type="Proteomes" id="UP000667802"/>
    </source>
</evidence>